<dbReference type="InterPro" id="IPR042230">
    <property type="entry name" value="CusF_sf"/>
</dbReference>
<organism evidence="2 3">
    <name type="scientific">Massilia agri</name>
    <dbReference type="NCBI Taxonomy" id="1886785"/>
    <lineage>
        <taxon>Bacteria</taxon>
        <taxon>Pseudomonadati</taxon>
        <taxon>Pseudomonadota</taxon>
        <taxon>Betaproteobacteria</taxon>
        <taxon>Burkholderiales</taxon>
        <taxon>Oxalobacteraceae</taxon>
        <taxon>Telluria group</taxon>
        <taxon>Massilia</taxon>
    </lineage>
</organism>
<comment type="caution">
    <text evidence="2">The sequence shown here is derived from an EMBL/GenBank/DDBJ whole genome shotgun (WGS) entry which is preliminary data.</text>
</comment>
<keyword evidence="1" id="KW-1133">Transmembrane helix</keyword>
<dbReference type="Proteomes" id="UP001206572">
    <property type="component" value="Unassembled WGS sequence"/>
</dbReference>
<feature type="transmembrane region" description="Helical" evidence="1">
    <location>
        <begin position="52"/>
        <end position="72"/>
    </location>
</feature>
<accession>A0ABT2ARY2</accession>
<reference evidence="2 3" key="1">
    <citation type="submission" date="2022-08" db="EMBL/GenBank/DDBJ databases">
        <title>Reclassification of Massilia species as members of the genera Telluria, Duganella, Pseudoduganella, Mokoshia gen. nov. and Zemynaea gen. nov. using orthogonal and non-orthogonal genome-based approaches.</title>
        <authorList>
            <person name="Bowman J.P."/>
        </authorList>
    </citation>
    <scope>NUCLEOTIDE SEQUENCE [LARGE SCALE GENOMIC DNA]</scope>
    <source>
        <strain evidence="2 3">JCM 31661</strain>
    </source>
</reference>
<gene>
    <name evidence="2" type="ORF">NX780_21925</name>
</gene>
<keyword evidence="3" id="KW-1185">Reference proteome</keyword>
<protein>
    <submittedName>
        <fullName evidence="2">Copper-binding protein</fullName>
    </submittedName>
</protein>
<dbReference type="RefSeq" id="WP_258830011.1">
    <property type="nucleotide sequence ID" value="NZ_JANUHA010000021.1"/>
</dbReference>
<proteinExistence type="predicted"/>
<dbReference type="Gene3D" id="2.40.50.320">
    <property type="entry name" value="Copper binding periplasmic protein CusF"/>
    <property type="match status" value="1"/>
</dbReference>
<evidence type="ECO:0000313" key="2">
    <source>
        <dbReference type="EMBL" id="MCS0599009.1"/>
    </source>
</evidence>
<keyword evidence="1" id="KW-0812">Transmembrane</keyword>
<name>A0ABT2ARY2_9BURK</name>
<sequence length="192" mass="21002">MSYNDGIARVDQVSVDYSIIKGDDHEEDIWDVVCSRTKITLPTLRRNLMKRFAPLSLLAALASSGAAFGQAADMKGMGMKQACMDMKDMKDMKGMNMSACKDMMKEKAADSKAQGASKNGVVHKTSAVVKGVDRANDKVTLAHDQVKTLKWPPMTMSFGVKDKSLLDKLVVGKKVEVEFTQQGSDYVISSVK</sequence>
<keyword evidence="1" id="KW-0472">Membrane</keyword>
<evidence type="ECO:0000313" key="3">
    <source>
        <dbReference type="Proteomes" id="UP001206572"/>
    </source>
</evidence>
<dbReference type="EMBL" id="JANUHA010000021">
    <property type="protein sequence ID" value="MCS0599009.1"/>
    <property type="molecule type" value="Genomic_DNA"/>
</dbReference>
<dbReference type="Pfam" id="PF11604">
    <property type="entry name" value="CusF_Ec"/>
    <property type="match status" value="1"/>
</dbReference>
<dbReference type="InterPro" id="IPR021647">
    <property type="entry name" value="CusF_Ec"/>
</dbReference>
<evidence type="ECO:0000256" key="1">
    <source>
        <dbReference type="SAM" id="Phobius"/>
    </source>
</evidence>